<evidence type="ECO:0000256" key="1">
    <source>
        <dbReference type="ARBA" id="ARBA00022729"/>
    </source>
</evidence>
<dbReference type="Gene3D" id="3.40.30.10">
    <property type="entry name" value="Glutaredoxin"/>
    <property type="match status" value="1"/>
</dbReference>
<dbReference type="HOGENOM" id="CLU_555131_0_0_0"/>
<feature type="region of interest" description="Disordered" evidence="2">
    <location>
        <begin position="239"/>
        <end position="373"/>
    </location>
</feature>
<dbReference type="InterPro" id="IPR013766">
    <property type="entry name" value="Thioredoxin_domain"/>
</dbReference>
<proteinExistence type="predicted"/>
<dbReference type="InterPro" id="IPR036249">
    <property type="entry name" value="Thioredoxin-like_sf"/>
</dbReference>
<dbReference type="PANTHER" id="PTHR15337:SF11">
    <property type="entry name" value="THIOREDOXIN DOMAIN-CONTAINING PROTEIN"/>
    <property type="match status" value="1"/>
</dbReference>
<protein>
    <recommendedName>
        <fullName evidence="4">Thioredoxin domain-containing protein</fullName>
    </recommendedName>
</protein>
<dbReference type="Proteomes" id="UP000001887">
    <property type="component" value="Chromosome"/>
</dbReference>
<evidence type="ECO:0000256" key="2">
    <source>
        <dbReference type="SAM" id="MobiDB-lite"/>
    </source>
</evidence>
<dbReference type="Pfam" id="PF13899">
    <property type="entry name" value="Thioredoxin_7"/>
    <property type="match status" value="1"/>
</dbReference>
<name>D2QWP1_PIRSD</name>
<dbReference type="SUPFAM" id="SSF52833">
    <property type="entry name" value="Thioredoxin-like"/>
    <property type="match status" value="1"/>
</dbReference>
<dbReference type="OrthoDB" id="244344at2"/>
<evidence type="ECO:0000256" key="3">
    <source>
        <dbReference type="SAM" id="SignalP"/>
    </source>
</evidence>
<feature type="region of interest" description="Disordered" evidence="2">
    <location>
        <begin position="133"/>
        <end position="153"/>
    </location>
</feature>
<dbReference type="KEGG" id="psl:Psta_3180"/>
<evidence type="ECO:0000313" key="5">
    <source>
        <dbReference type="EMBL" id="ADB17844.1"/>
    </source>
</evidence>
<feature type="compositionally biased region" description="Polar residues" evidence="2">
    <location>
        <begin position="356"/>
        <end position="366"/>
    </location>
</feature>
<dbReference type="eggNOG" id="COG0526">
    <property type="taxonomic scope" value="Bacteria"/>
</dbReference>
<reference evidence="5 6" key="1">
    <citation type="journal article" date="2009" name="Stand. Genomic Sci.">
        <title>Complete genome sequence of Pirellula staleyi type strain (ATCC 27377).</title>
        <authorList>
            <person name="Clum A."/>
            <person name="Tindall B.J."/>
            <person name="Sikorski J."/>
            <person name="Ivanova N."/>
            <person name="Mavrommatis K."/>
            <person name="Lucas S."/>
            <person name="Glavina del Rio T."/>
            <person name="Nolan M."/>
            <person name="Chen F."/>
            <person name="Tice H."/>
            <person name="Pitluck S."/>
            <person name="Cheng J.F."/>
            <person name="Chertkov O."/>
            <person name="Brettin T."/>
            <person name="Han C."/>
            <person name="Detter J.C."/>
            <person name="Kuske C."/>
            <person name="Bruce D."/>
            <person name="Goodwin L."/>
            <person name="Ovchinikova G."/>
            <person name="Pati A."/>
            <person name="Mikhailova N."/>
            <person name="Chen A."/>
            <person name="Palaniappan K."/>
            <person name="Land M."/>
            <person name="Hauser L."/>
            <person name="Chang Y.J."/>
            <person name="Jeffries C.D."/>
            <person name="Chain P."/>
            <person name="Rohde M."/>
            <person name="Goker M."/>
            <person name="Bristow J."/>
            <person name="Eisen J.A."/>
            <person name="Markowitz V."/>
            <person name="Hugenholtz P."/>
            <person name="Kyrpides N.C."/>
            <person name="Klenk H.P."/>
            <person name="Lapidus A."/>
        </authorList>
    </citation>
    <scope>NUCLEOTIDE SEQUENCE [LARGE SCALE GENOMIC DNA]</scope>
    <source>
        <strain evidence="6">ATCC 27377 / DSM 6068 / ICPB 4128</strain>
    </source>
</reference>
<sequence precursor="true">MSKHAPIIALALLLVASLASGQDQIRWTADFRQACEMAAEQRRLVLLHFYSDDCPPCVKLDRNVFSQADVATAIDRNYVAVKVHVKQNPQLAMRYQIRQWPTDVIVSPSGLEVFRTVSPQSPRDYIALMEQVAQQAGSTTGQQTPSPGPATDVAREPVYANQQTAASSPYAQAPIENTSVRSSYQPVADAATTANNSVYGNPAASPYIANGGQFGGYGMTPPAATPGQPAAAAPVENSQPMANRYSGGYQPAASQTPVAPARESYTQQPSAPQYTQQGVMTNPYASAPAPAGSESAYQQQPAPSAATPSYSAQGSYAPPASSQAGYGNSGYGQQSYGQQSYGQQAYNDPGYGASGYGQTAEASQNPVVPASANPPLSSAQNQFIAAVDAPQLAMDGYCVITLLDRRAWKKGDPQWGAVHRGRTYLFASEAEQKKFLVDPDRYSPILSGCDPVVFARSGKLVEGKRAFAIAYGERLFLFSDASALDEFGRAPENYAVPARQAMMQADTQLR</sequence>
<feature type="signal peptide" evidence="3">
    <location>
        <begin position="1"/>
        <end position="21"/>
    </location>
</feature>
<feature type="chain" id="PRO_5003035821" description="Thioredoxin domain-containing protein" evidence="3">
    <location>
        <begin position="22"/>
        <end position="510"/>
    </location>
</feature>
<evidence type="ECO:0000313" key="6">
    <source>
        <dbReference type="Proteomes" id="UP000001887"/>
    </source>
</evidence>
<feature type="compositionally biased region" description="Low complexity" evidence="2">
    <location>
        <begin position="283"/>
        <end position="313"/>
    </location>
</feature>
<feature type="domain" description="Thioredoxin" evidence="4">
    <location>
        <begin position="1"/>
        <end position="134"/>
    </location>
</feature>
<gene>
    <name evidence="5" type="ordered locus">Psta_3180</name>
</gene>
<dbReference type="EMBL" id="CP001848">
    <property type="protein sequence ID" value="ADB17844.1"/>
    <property type="molecule type" value="Genomic_DNA"/>
</dbReference>
<accession>D2QWP1</accession>
<dbReference type="PROSITE" id="PS51352">
    <property type="entry name" value="THIOREDOXIN_2"/>
    <property type="match status" value="1"/>
</dbReference>
<keyword evidence="6" id="KW-1185">Reference proteome</keyword>
<dbReference type="InterPro" id="IPR051099">
    <property type="entry name" value="AGR/TXD"/>
</dbReference>
<dbReference type="AlphaFoldDB" id="D2QWP1"/>
<organism evidence="5 6">
    <name type="scientific">Pirellula staleyi (strain ATCC 27377 / DSM 6068 / ICPB 4128)</name>
    <name type="common">Pirella staleyi</name>
    <dbReference type="NCBI Taxonomy" id="530564"/>
    <lineage>
        <taxon>Bacteria</taxon>
        <taxon>Pseudomonadati</taxon>
        <taxon>Planctomycetota</taxon>
        <taxon>Planctomycetia</taxon>
        <taxon>Pirellulales</taxon>
        <taxon>Pirellulaceae</taxon>
        <taxon>Pirellula</taxon>
    </lineage>
</organism>
<dbReference type="PANTHER" id="PTHR15337">
    <property type="entry name" value="ANTERIOR GRADIENT PROTEIN-RELATED"/>
    <property type="match status" value="1"/>
</dbReference>
<feature type="compositionally biased region" description="Low complexity" evidence="2">
    <location>
        <begin position="133"/>
        <end position="144"/>
    </location>
</feature>
<evidence type="ECO:0000259" key="4">
    <source>
        <dbReference type="PROSITE" id="PS51352"/>
    </source>
</evidence>
<dbReference type="STRING" id="530564.Psta_3180"/>
<keyword evidence="1 3" id="KW-0732">Signal</keyword>
<feature type="compositionally biased region" description="Low complexity" evidence="2">
    <location>
        <begin position="320"/>
        <end position="347"/>
    </location>
</feature>
<feature type="compositionally biased region" description="Polar residues" evidence="2">
    <location>
        <begin position="264"/>
        <end position="280"/>
    </location>
</feature>